<dbReference type="Pfam" id="PF12796">
    <property type="entry name" value="Ank_2"/>
    <property type="match status" value="2"/>
</dbReference>
<evidence type="ECO:0000313" key="5">
    <source>
        <dbReference type="EMBL" id="TKA35288.1"/>
    </source>
</evidence>
<protein>
    <submittedName>
        <fullName evidence="5">Uncharacterized protein</fullName>
    </submittedName>
</protein>
<dbReference type="PROSITE" id="PS50297">
    <property type="entry name" value="ANK_REP_REGION"/>
    <property type="match status" value="3"/>
</dbReference>
<keyword evidence="2" id="KW-0040">ANK repeat</keyword>
<dbReference type="Gene3D" id="3.40.50.300">
    <property type="entry name" value="P-loop containing nucleotide triphosphate hydrolases"/>
    <property type="match status" value="1"/>
</dbReference>
<dbReference type="PANTHER" id="PTHR10622:SF13">
    <property type="entry name" value="NACHT DOMAIN-CONTAINING PROTEIN"/>
    <property type="match status" value="1"/>
</dbReference>
<dbReference type="InterPro" id="IPR036770">
    <property type="entry name" value="Ankyrin_rpt-contain_sf"/>
</dbReference>
<dbReference type="Pfam" id="PF06985">
    <property type="entry name" value="HET"/>
    <property type="match status" value="1"/>
</dbReference>
<feature type="repeat" description="ANK" evidence="2">
    <location>
        <begin position="1128"/>
        <end position="1160"/>
    </location>
</feature>
<feature type="repeat" description="ANK" evidence="2">
    <location>
        <begin position="978"/>
        <end position="1010"/>
    </location>
</feature>
<reference evidence="5 6" key="1">
    <citation type="submission" date="2017-03" db="EMBL/GenBank/DDBJ databases">
        <title>Genomes of endolithic fungi from Antarctica.</title>
        <authorList>
            <person name="Coleine C."/>
            <person name="Masonjones S."/>
            <person name="Stajich J.E."/>
        </authorList>
    </citation>
    <scope>NUCLEOTIDE SEQUENCE [LARGE SCALE GENOMIC DNA]</scope>
    <source>
        <strain evidence="5 6">CCFEE 5311</strain>
    </source>
</reference>
<evidence type="ECO:0000256" key="2">
    <source>
        <dbReference type="PROSITE-ProRule" id="PRU00023"/>
    </source>
</evidence>
<proteinExistence type="predicted"/>
<dbReference type="SUPFAM" id="SSF48403">
    <property type="entry name" value="Ankyrin repeat"/>
    <property type="match status" value="1"/>
</dbReference>
<name>A0A4U0UI55_9PEZI</name>
<sequence>MKTQVPDPRNVEAADMRLLRLSDHGGLSLTKHDDDKLPPYAILSHTWGDEDDEVTFDDLKRDDCGRGKAGYDAKLLFCGRQARKDDLLDFWVDTCCIRKESDAELSEALNSMFRWYRRSAKCYVYLQDVSALKRDRDSEQPIWEAAFRKSRWFTRGYLADTIGSGTLQELIAPRVVEFWSRDGHFLGTKESLENLIVEITGVPASALRGAPLAGFSINERLRWAAKRETKRLEDKAYCLLGIFDVIMPLLYGVGNQAFIRLQAELDRAQRFLGGDSHKPLDRGDAGPPLLAGELVHQKLRQRLLASLSFVQMDSRHATIDDAQRTTCEWILTHPDYMAWNDQELSHLRQRILWIVGKPGAGKSTLMKFAHAQAVNSKSTMEIVLSFFFNARGDDLEKTTLGMYRSLLSQLLEGVPEIRSVQLLEGLPEIRNAFDAVDATTTSRTEPVRWSLKNLQKCLSNAVRHLGRRRLRCFIDALDECDEQEIRDMVDFFEDLAADSPGNESAISICFASRHYPTIEIGNGRRLVLEDDPGHAEDLRKYIQRRLRVGDRSSANAIHATLLEKANGVFMWVVLVVGLLNEECRRGSVYAVQQRLAEVPSGLSDLFKDLLRRDRARMGDLLLCLQWILFARRPLTREEFYFAMMAGLYHGVDHRTKWMPRPWDPDEVTAADMERLVLSSSKGLAELTRSKTRPTVQFIHESVRDFLLQDDGILDLWPELDGQLASSSHDTLKSCCSAYLAADLSSHLDPAKPLAELSSSEMGRLQRLISGKFPFLEYAHREVLYHANEAACATDQQTFLGSFELDKWIHMNNLYAHDDRQRHSPCATMLYISAEYNYSRLILAEAPNIDKVWSRLPEEIYQFAVLAAFANGHHAALQGLLGHDGAAFVDDIARDPRFGRGILDRIRGNEDLLLWTAQKNSWALAESLLTLCANKRIYMISSSSPNGDTLLSLASEGGAKTVVQLLLEQGANVNAQGGKYGNALQAACGHNNWEVVQLLLDWGADVNARGGKCSNALQAASYGNYDDVAACCNIYSSCNIYNIKVVQLLLDSGADVNAQGGLYGNALQAACYEDYNIGIIQLLLDSGADVNAQGGHYGTALQAASTIAHKEVVQLLLDSGADVNAQGGEFSNALRAACYNGYERVVQLLLDWGADVNAQGGMYGNALQAASKRGHGDVEQLLLANGAHRLASRRSKGPKRGDA</sequence>
<evidence type="ECO:0000313" key="6">
    <source>
        <dbReference type="Proteomes" id="UP000310066"/>
    </source>
</evidence>
<dbReference type="STRING" id="329885.A0A4U0UI55"/>
<comment type="caution">
    <text evidence="5">The sequence shown here is derived from an EMBL/GenBank/DDBJ whole genome shotgun (WGS) entry which is preliminary data.</text>
</comment>
<evidence type="ECO:0000259" key="3">
    <source>
        <dbReference type="Pfam" id="PF06985"/>
    </source>
</evidence>
<feature type="domain" description="Heterokaryon incompatibility" evidence="3">
    <location>
        <begin position="40"/>
        <end position="141"/>
    </location>
</feature>
<feature type="domain" description="Nephrocystin 3-like N-terminal" evidence="4">
    <location>
        <begin position="326"/>
        <end position="513"/>
    </location>
</feature>
<keyword evidence="1" id="KW-0677">Repeat</keyword>
<dbReference type="AlphaFoldDB" id="A0A4U0UI55"/>
<feature type="repeat" description="ANK" evidence="2">
    <location>
        <begin position="945"/>
        <end position="977"/>
    </location>
</feature>
<dbReference type="InterPro" id="IPR010730">
    <property type="entry name" value="HET"/>
</dbReference>
<evidence type="ECO:0000256" key="1">
    <source>
        <dbReference type="ARBA" id="ARBA00022737"/>
    </source>
</evidence>
<gene>
    <name evidence="5" type="ORF">B0A54_12563</name>
</gene>
<accession>A0A4U0UI55</accession>
<evidence type="ECO:0000259" key="4">
    <source>
        <dbReference type="Pfam" id="PF24883"/>
    </source>
</evidence>
<dbReference type="InterPro" id="IPR027417">
    <property type="entry name" value="P-loop_NTPase"/>
</dbReference>
<dbReference type="Gene3D" id="1.25.40.20">
    <property type="entry name" value="Ankyrin repeat-containing domain"/>
    <property type="match status" value="3"/>
</dbReference>
<dbReference type="SUPFAM" id="SSF52540">
    <property type="entry name" value="P-loop containing nucleoside triphosphate hydrolases"/>
    <property type="match status" value="1"/>
</dbReference>
<dbReference type="Pfam" id="PF24883">
    <property type="entry name" value="NPHP3_N"/>
    <property type="match status" value="1"/>
</dbReference>
<dbReference type="OrthoDB" id="194358at2759"/>
<dbReference type="PANTHER" id="PTHR10622">
    <property type="entry name" value="HET DOMAIN-CONTAINING PROTEIN"/>
    <property type="match status" value="1"/>
</dbReference>
<dbReference type="InterPro" id="IPR056884">
    <property type="entry name" value="NPHP3-like_N"/>
</dbReference>
<feature type="repeat" description="ANK" evidence="2">
    <location>
        <begin position="1095"/>
        <end position="1127"/>
    </location>
</feature>
<dbReference type="EMBL" id="NAJP01000071">
    <property type="protein sequence ID" value="TKA35288.1"/>
    <property type="molecule type" value="Genomic_DNA"/>
</dbReference>
<organism evidence="5 6">
    <name type="scientific">Friedmanniomyces endolithicus</name>
    <dbReference type="NCBI Taxonomy" id="329885"/>
    <lineage>
        <taxon>Eukaryota</taxon>
        <taxon>Fungi</taxon>
        <taxon>Dikarya</taxon>
        <taxon>Ascomycota</taxon>
        <taxon>Pezizomycotina</taxon>
        <taxon>Dothideomycetes</taxon>
        <taxon>Dothideomycetidae</taxon>
        <taxon>Mycosphaerellales</taxon>
        <taxon>Teratosphaeriaceae</taxon>
        <taxon>Friedmanniomyces</taxon>
    </lineage>
</organism>
<dbReference type="SMART" id="SM00248">
    <property type="entry name" value="ANK"/>
    <property type="match status" value="6"/>
</dbReference>
<dbReference type="InterPro" id="IPR002110">
    <property type="entry name" value="Ankyrin_rpt"/>
</dbReference>
<dbReference type="Proteomes" id="UP000310066">
    <property type="component" value="Unassembled WGS sequence"/>
</dbReference>
<dbReference type="PROSITE" id="PS50088">
    <property type="entry name" value="ANK_REPEAT"/>
    <property type="match status" value="4"/>
</dbReference>
<dbReference type="Pfam" id="PF00023">
    <property type="entry name" value="Ank"/>
    <property type="match status" value="1"/>
</dbReference>